<protein>
    <submittedName>
        <fullName evidence="5">Transmembrane protein 26-like</fullName>
    </submittedName>
</protein>
<gene>
    <name evidence="5" type="primary">LOC116286223</name>
</gene>
<name>A0A6P8H747_ACTTE</name>
<feature type="transmembrane region" description="Helical" evidence="3">
    <location>
        <begin position="194"/>
        <end position="215"/>
    </location>
</feature>
<feature type="coiled-coil region" evidence="1">
    <location>
        <begin position="213"/>
        <end position="250"/>
    </location>
</feature>
<dbReference type="InParanoid" id="A0A6P8H747"/>
<dbReference type="OrthoDB" id="10042902at2759"/>
<reference evidence="5" key="1">
    <citation type="submission" date="2025-08" db="UniProtKB">
        <authorList>
            <consortium name="RefSeq"/>
        </authorList>
    </citation>
    <scope>IDENTIFICATION</scope>
    <source>
        <tissue evidence="5">Tentacle</tissue>
    </source>
</reference>
<dbReference type="AlphaFoldDB" id="A0A6P8H747"/>
<feature type="region of interest" description="Disordered" evidence="2">
    <location>
        <begin position="438"/>
        <end position="458"/>
    </location>
</feature>
<keyword evidence="1" id="KW-0175">Coiled coil</keyword>
<dbReference type="InterPro" id="IPR019169">
    <property type="entry name" value="Transmembrane_26"/>
</dbReference>
<feature type="transmembrane region" description="Helical" evidence="3">
    <location>
        <begin position="7"/>
        <end position="30"/>
    </location>
</feature>
<dbReference type="PANTHER" id="PTHR22168:SF7">
    <property type="entry name" value="TRANSMEMBRANE PROTEIN 26-LIKE"/>
    <property type="match status" value="1"/>
</dbReference>
<feature type="transmembrane region" description="Helical" evidence="3">
    <location>
        <begin position="36"/>
        <end position="57"/>
    </location>
</feature>
<proteinExistence type="predicted"/>
<sequence>MEQIFHYLAAVFTRFLFLIHAVLMICWLVLIKGNGFYFVFLVLLVALVLETVYTVVFRKGHEHNGFCLSMFLYLLAVIPCDWIAKREVLKCIVETRAQNPGSVCKNAINSSIGKALMSVFPNSDDEVVIYTLEQALVLILVIGRWLLPKGTLSRDQLSQLLLVYVGVAADIIEFTEIIKEDEIRNAKMLMNKHFVNAVILFWSISLFQFTLTISATERSAQRIEKEKAQLQEEIKKLKDLEKARRRNQIAPALYTYKRSASHHSVEEIKLKYIHTKNGLGVKPDTQESLDEDSEKANDATGRPRGYFFRLKGFLVAFVAKCQDYVELVNLLVPLMMQDGPYLTIRLIAIAYYKVSHSTLYFLTVKNALVVMLQVYRIFVLYYKPPDDDSDEISEFDHSTRLTNVQTAIKSVQQARLAIRLVTRLQKQARWHNSSRRYNDLEKAESPSTPNTWCSKFSN</sequence>
<keyword evidence="3" id="KW-0472">Membrane</keyword>
<feature type="transmembrane region" description="Helical" evidence="3">
    <location>
        <begin position="127"/>
        <end position="147"/>
    </location>
</feature>
<keyword evidence="3" id="KW-1133">Transmembrane helix</keyword>
<keyword evidence="4" id="KW-1185">Reference proteome</keyword>
<evidence type="ECO:0000256" key="2">
    <source>
        <dbReference type="SAM" id="MobiDB-lite"/>
    </source>
</evidence>
<dbReference type="Pfam" id="PF09772">
    <property type="entry name" value="Tmem26"/>
    <property type="match status" value="2"/>
</dbReference>
<dbReference type="KEGG" id="aten:116286223"/>
<keyword evidence="3" id="KW-0812">Transmembrane</keyword>
<dbReference type="GeneID" id="116286223"/>
<evidence type="ECO:0000313" key="5">
    <source>
        <dbReference type="RefSeq" id="XP_031548542.1"/>
    </source>
</evidence>
<feature type="compositionally biased region" description="Polar residues" evidence="2">
    <location>
        <begin position="445"/>
        <end position="458"/>
    </location>
</feature>
<dbReference type="RefSeq" id="XP_031548542.1">
    <property type="nucleotide sequence ID" value="XM_031692682.1"/>
</dbReference>
<feature type="transmembrane region" description="Helical" evidence="3">
    <location>
        <begin position="64"/>
        <end position="84"/>
    </location>
</feature>
<dbReference type="PANTHER" id="PTHR22168">
    <property type="entry name" value="TMEM26 PROTEIN"/>
    <property type="match status" value="1"/>
</dbReference>
<dbReference type="Proteomes" id="UP000515163">
    <property type="component" value="Unplaced"/>
</dbReference>
<evidence type="ECO:0000313" key="4">
    <source>
        <dbReference type="Proteomes" id="UP000515163"/>
    </source>
</evidence>
<organism evidence="4 5">
    <name type="scientific">Actinia tenebrosa</name>
    <name type="common">Australian red waratah sea anemone</name>
    <dbReference type="NCBI Taxonomy" id="6105"/>
    <lineage>
        <taxon>Eukaryota</taxon>
        <taxon>Metazoa</taxon>
        <taxon>Cnidaria</taxon>
        <taxon>Anthozoa</taxon>
        <taxon>Hexacorallia</taxon>
        <taxon>Actiniaria</taxon>
        <taxon>Actiniidae</taxon>
        <taxon>Actinia</taxon>
    </lineage>
</organism>
<evidence type="ECO:0000256" key="1">
    <source>
        <dbReference type="SAM" id="Coils"/>
    </source>
</evidence>
<evidence type="ECO:0000256" key="3">
    <source>
        <dbReference type="SAM" id="Phobius"/>
    </source>
</evidence>
<accession>A0A6P8H747</accession>